<evidence type="ECO:0000313" key="2">
    <source>
        <dbReference type="Proteomes" id="UP000030745"/>
    </source>
</evidence>
<dbReference type="AlphaFoldDB" id="A0A067BRM4"/>
<gene>
    <name evidence="1" type="ORF">SPRG_15355</name>
</gene>
<proteinExistence type="predicted"/>
<sequence>MCPPAGPESFSHLPAASHLHIRTMYSQTVHGMAAYNPYTLHDDSHMRQRSSPMYSYSQAPRPYMPYGNQSPTKYHHHYDGHHHHHHMSQHDDDFYLDHAAFTIVPTVPTPEELTRYEYGRTPSGKVLVTAGNQTVEIFTARSQRLDRC</sequence>
<dbReference type="Proteomes" id="UP000030745">
    <property type="component" value="Unassembled WGS sequence"/>
</dbReference>
<dbReference type="KEGG" id="spar:SPRG_15355"/>
<reference evidence="1 2" key="1">
    <citation type="journal article" date="2013" name="PLoS Genet.">
        <title>Distinctive expansion of potential virulence genes in the genome of the oomycete fish pathogen Saprolegnia parasitica.</title>
        <authorList>
            <person name="Jiang R.H."/>
            <person name="de Bruijn I."/>
            <person name="Haas B.J."/>
            <person name="Belmonte R."/>
            <person name="Lobach L."/>
            <person name="Christie J."/>
            <person name="van den Ackerveken G."/>
            <person name="Bottin A."/>
            <person name="Bulone V."/>
            <person name="Diaz-Moreno S.M."/>
            <person name="Dumas B."/>
            <person name="Fan L."/>
            <person name="Gaulin E."/>
            <person name="Govers F."/>
            <person name="Grenville-Briggs L.J."/>
            <person name="Horner N.R."/>
            <person name="Levin J.Z."/>
            <person name="Mammella M."/>
            <person name="Meijer H.J."/>
            <person name="Morris P."/>
            <person name="Nusbaum C."/>
            <person name="Oome S."/>
            <person name="Phillips A.J."/>
            <person name="van Rooyen D."/>
            <person name="Rzeszutek E."/>
            <person name="Saraiva M."/>
            <person name="Secombes C.J."/>
            <person name="Seidl M.F."/>
            <person name="Snel B."/>
            <person name="Stassen J.H."/>
            <person name="Sykes S."/>
            <person name="Tripathy S."/>
            <person name="van den Berg H."/>
            <person name="Vega-Arreguin J.C."/>
            <person name="Wawra S."/>
            <person name="Young S.K."/>
            <person name="Zeng Q."/>
            <person name="Dieguez-Uribeondo J."/>
            <person name="Russ C."/>
            <person name="Tyler B.M."/>
            <person name="van West P."/>
        </authorList>
    </citation>
    <scope>NUCLEOTIDE SEQUENCE [LARGE SCALE GENOMIC DNA]</scope>
    <source>
        <strain evidence="1 2">CBS 223.65</strain>
    </source>
</reference>
<dbReference type="GeneID" id="24137091"/>
<keyword evidence="2" id="KW-1185">Reference proteome</keyword>
<evidence type="ECO:0000313" key="1">
    <source>
        <dbReference type="EMBL" id="KDO19450.1"/>
    </source>
</evidence>
<dbReference type="OrthoDB" id="58180at2759"/>
<dbReference type="OMA" id="DMTTIPT"/>
<dbReference type="VEuPathDB" id="FungiDB:SPRG_15355"/>
<protein>
    <submittedName>
        <fullName evidence="1">Uncharacterized protein</fullName>
    </submittedName>
</protein>
<accession>A0A067BRM4</accession>
<organism evidence="1 2">
    <name type="scientific">Saprolegnia parasitica (strain CBS 223.65)</name>
    <dbReference type="NCBI Taxonomy" id="695850"/>
    <lineage>
        <taxon>Eukaryota</taxon>
        <taxon>Sar</taxon>
        <taxon>Stramenopiles</taxon>
        <taxon>Oomycota</taxon>
        <taxon>Saprolegniomycetes</taxon>
        <taxon>Saprolegniales</taxon>
        <taxon>Saprolegniaceae</taxon>
        <taxon>Saprolegnia</taxon>
    </lineage>
</organism>
<dbReference type="RefSeq" id="XP_012209833.1">
    <property type="nucleotide sequence ID" value="XM_012354443.1"/>
</dbReference>
<name>A0A067BRM4_SAPPC</name>
<dbReference type="EMBL" id="KK583350">
    <property type="protein sequence ID" value="KDO19450.1"/>
    <property type="molecule type" value="Genomic_DNA"/>
</dbReference>